<reference evidence="2 3" key="1">
    <citation type="submission" date="2015-04" db="EMBL/GenBank/DDBJ databases">
        <title>The draft genome sequence of Fusarium langsethiae, a T-2/HT-2 mycotoxin producer.</title>
        <authorList>
            <person name="Lysoe E."/>
            <person name="Divon H.H."/>
            <person name="Terzi V."/>
            <person name="Orru L."/>
            <person name="Lamontanara A."/>
            <person name="Kolseth A.-K."/>
            <person name="Frandsen R.J."/>
            <person name="Nielsen K."/>
            <person name="Thrane U."/>
        </authorList>
    </citation>
    <scope>NUCLEOTIDE SEQUENCE [LARGE SCALE GENOMIC DNA]</scope>
    <source>
        <strain evidence="2 3">Fl201059</strain>
    </source>
</reference>
<feature type="region of interest" description="Disordered" evidence="1">
    <location>
        <begin position="226"/>
        <end position="245"/>
    </location>
</feature>
<dbReference type="EMBL" id="JXCE01000038">
    <property type="protein sequence ID" value="KPA43687.1"/>
    <property type="molecule type" value="Genomic_DNA"/>
</dbReference>
<feature type="region of interest" description="Disordered" evidence="1">
    <location>
        <begin position="42"/>
        <end position="70"/>
    </location>
</feature>
<protein>
    <submittedName>
        <fullName evidence="2">Uncharacterized protein</fullName>
    </submittedName>
</protein>
<comment type="caution">
    <text evidence="2">The sequence shown here is derived from an EMBL/GenBank/DDBJ whole genome shotgun (WGS) entry which is preliminary data.</text>
</comment>
<gene>
    <name evidence="2" type="ORF">FLAG1_03431</name>
</gene>
<dbReference type="OrthoDB" id="5081908at2759"/>
<evidence type="ECO:0000313" key="2">
    <source>
        <dbReference type="EMBL" id="KPA43687.1"/>
    </source>
</evidence>
<proteinExistence type="predicted"/>
<dbReference type="Proteomes" id="UP000037904">
    <property type="component" value="Unassembled WGS sequence"/>
</dbReference>
<accession>A0A0N0DG88</accession>
<sequence length="371" mass="40854">MPSQTIIETTISLLLLSLLLLVSSLVLLLEYLFPIQAERDTPDVAAEEATPTPAKASKSKAPHAKEDPQAIRTRQDEAIARILPGVKELPELYAKVEHEIRKHCMGSKWTDTAIAKRFVGWCEFADNSHRPKLDTMLAAMAIHEYFGCKTSVFVREVAIRGLDEWANKEIQALAQAASAPKPTALEKVQKEPLVKTEPELRGDDAASTIRQSIETESGLAIAAGLKRPAQVHPAEPSNKRANQGSNQAIIAPEINTVAMLQHSQQRIVYRETGMQTDSYASVKEASGFMEKAAAAMQEQNQLLQHHNGMLSTLLERVQVAPARPVNSAAHQQLHFQAQDMITLQPVNRQAPAIYFDPNRDSGGHGPIFRFG</sequence>
<keyword evidence="3" id="KW-1185">Reference proteome</keyword>
<name>A0A0N0DG88_FUSLA</name>
<dbReference type="AlphaFoldDB" id="A0A0N0DG88"/>
<evidence type="ECO:0000313" key="3">
    <source>
        <dbReference type="Proteomes" id="UP000037904"/>
    </source>
</evidence>
<organism evidence="2 3">
    <name type="scientific">Fusarium langsethiae</name>
    <dbReference type="NCBI Taxonomy" id="179993"/>
    <lineage>
        <taxon>Eukaryota</taxon>
        <taxon>Fungi</taxon>
        <taxon>Dikarya</taxon>
        <taxon>Ascomycota</taxon>
        <taxon>Pezizomycotina</taxon>
        <taxon>Sordariomycetes</taxon>
        <taxon>Hypocreomycetidae</taxon>
        <taxon>Hypocreales</taxon>
        <taxon>Nectriaceae</taxon>
        <taxon>Fusarium</taxon>
    </lineage>
</organism>
<feature type="compositionally biased region" description="Low complexity" evidence="1">
    <location>
        <begin position="47"/>
        <end position="56"/>
    </location>
</feature>
<evidence type="ECO:0000256" key="1">
    <source>
        <dbReference type="SAM" id="MobiDB-lite"/>
    </source>
</evidence>